<dbReference type="Pfam" id="PF00560">
    <property type="entry name" value="LRR_1"/>
    <property type="match status" value="2"/>
</dbReference>
<dbReference type="PROSITE" id="PS51450">
    <property type="entry name" value="LRR"/>
    <property type="match status" value="1"/>
</dbReference>
<accession>A0AAN7KNE8</accession>
<dbReference type="AlphaFoldDB" id="A0AAN7KNE8"/>
<dbReference type="Gene3D" id="3.80.10.10">
    <property type="entry name" value="Ribonuclease Inhibitor"/>
    <property type="match status" value="1"/>
</dbReference>
<dbReference type="PANTHER" id="PTHR48059:SF4">
    <property type="entry name" value="POLYGALACTURONASE INHIBITOR 1-RELATED"/>
    <property type="match status" value="1"/>
</dbReference>
<evidence type="ECO:0000313" key="7">
    <source>
        <dbReference type="EMBL" id="KAK4767271.1"/>
    </source>
</evidence>
<dbReference type="InterPro" id="IPR013210">
    <property type="entry name" value="LRR_N_plant-typ"/>
</dbReference>
<comment type="subcellular location">
    <subcellularLocation>
        <location evidence="1">Cell envelope</location>
    </subcellularLocation>
</comment>
<dbReference type="FunFam" id="3.80.10.10:FF:000348">
    <property type="entry name" value="Polygalacturonase inhibitor 1"/>
    <property type="match status" value="1"/>
</dbReference>
<dbReference type="Proteomes" id="UP001346149">
    <property type="component" value="Unassembled WGS sequence"/>
</dbReference>
<sequence>MTTSSTPKSHPLLVLSFLLLLLGRSSLAKKERCHPEDKRVLLKIKKAFNDPYILTSWFPDRDCCTAWYCVECDPTTNRIIELTIFQGDLPGRIPDAIGDLPYLQNIFFHKLTNFSGPIPYSITKLKYLKSLTISWVNLTGTIPDFLGQLKNLTYLNLSFNNLTGPIPTTLSQIPNLGYIGLDRNKLTGTIPASLVNPKSPPYLILSHNQLSGEIPSSFGDVDFGKIDLSRNKLRGDISMLFGRNKTTQIMDFSRNTFEFNMSNLEIHPSLTFLDLNHNKIYGSIPDVMTQLELQGFNVSYNRLCGKIPQGGTLQTRFDYSAYFHNRCLCGAPLNITC</sequence>
<keyword evidence="3" id="KW-0677">Repeat</keyword>
<organism evidence="7 8">
    <name type="scientific">Trapa natans</name>
    <name type="common">Water chestnut</name>
    <dbReference type="NCBI Taxonomy" id="22666"/>
    <lineage>
        <taxon>Eukaryota</taxon>
        <taxon>Viridiplantae</taxon>
        <taxon>Streptophyta</taxon>
        <taxon>Embryophyta</taxon>
        <taxon>Tracheophyta</taxon>
        <taxon>Spermatophyta</taxon>
        <taxon>Magnoliopsida</taxon>
        <taxon>eudicotyledons</taxon>
        <taxon>Gunneridae</taxon>
        <taxon>Pentapetalae</taxon>
        <taxon>rosids</taxon>
        <taxon>malvids</taxon>
        <taxon>Myrtales</taxon>
        <taxon>Lythraceae</taxon>
        <taxon>Trapa</taxon>
    </lineage>
</organism>
<comment type="caution">
    <text evidence="7">The sequence shown here is derived from an EMBL/GenBank/DDBJ whole genome shotgun (WGS) entry which is preliminary data.</text>
</comment>
<dbReference type="InterPro" id="IPR051848">
    <property type="entry name" value="PGIP"/>
</dbReference>
<feature type="chain" id="PRO_5042866269" description="Leucine-rich repeat-containing N-terminal plant-type domain-containing protein" evidence="5">
    <location>
        <begin position="29"/>
        <end position="337"/>
    </location>
</feature>
<dbReference type="PANTHER" id="PTHR48059">
    <property type="entry name" value="POLYGALACTURONASE INHIBITOR 1"/>
    <property type="match status" value="1"/>
</dbReference>
<evidence type="ECO:0000256" key="3">
    <source>
        <dbReference type="ARBA" id="ARBA00022737"/>
    </source>
</evidence>
<dbReference type="Pfam" id="PF13855">
    <property type="entry name" value="LRR_8"/>
    <property type="match status" value="1"/>
</dbReference>
<evidence type="ECO:0000256" key="4">
    <source>
        <dbReference type="ARBA" id="ARBA00038043"/>
    </source>
</evidence>
<reference evidence="7 8" key="1">
    <citation type="journal article" date="2023" name="Hortic Res">
        <title>Pangenome of water caltrop reveals structural variations and asymmetric subgenome divergence after allopolyploidization.</title>
        <authorList>
            <person name="Zhang X."/>
            <person name="Chen Y."/>
            <person name="Wang L."/>
            <person name="Yuan Y."/>
            <person name="Fang M."/>
            <person name="Shi L."/>
            <person name="Lu R."/>
            <person name="Comes H.P."/>
            <person name="Ma Y."/>
            <person name="Chen Y."/>
            <person name="Huang G."/>
            <person name="Zhou Y."/>
            <person name="Zheng Z."/>
            <person name="Qiu Y."/>
        </authorList>
    </citation>
    <scope>NUCLEOTIDE SEQUENCE [LARGE SCALE GENOMIC DNA]</scope>
    <source>
        <strain evidence="7">F231</strain>
    </source>
</reference>
<gene>
    <name evidence="7" type="ORF">SAY86_015021</name>
</gene>
<evidence type="ECO:0000256" key="2">
    <source>
        <dbReference type="ARBA" id="ARBA00022614"/>
    </source>
</evidence>
<keyword evidence="8" id="KW-1185">Reference proteome</keyword>
<dbReference type="InterPro" id="IPR032675">
    <property type="entry name" value="LRR_dom_sf"/>
</dbReference>
<evidence type="ECO:0000256" key="1">
    <source>
        <dbReference type="ARBA" id="ARBA00004196"/>
    </source>
</evidence>
<evidence type="ECO:0000256" key="5">
    <source>
        <dbReference type="SAM" id="SignalP"/>
    </source>
</evidence>
<dbReference type="Pfam" id="PF08263">
    <property type="entry name" value="LRRNT_2"/>
    <property type="match status" value="1"/>
</dbReference>
<dbReference type="EMBL" id="JAXQNO010000022">
    <property type="protein sequence ID" value="KAK4767271.1"/>
    <property type="molecule type" value="Genomic_DNA"/>
</dbReference>
<proteinExistence type="inferred from homology"/>
<dbReference type="InterPro" id="IPR001611">
    <property type="entry name" value="Leu-rich_rpt"/>
</dbReference>
<evidence type="ECO:0000259" key="6">
    <source>
        <dbReference type="Pfam" id="PF08263"/>
    </source>
</evidence>
<name>A0AAN7KNE8_TRANT</name>
<feature type="signal peptide" evidence="5">
    <location>
        <begin position="1"/>
        <end position="28"/>
    </location>
</feature>
<keyword evidence="5" id="KW-0732">Signal</keyword>
<feature type="domain" description="Leucine-rich repeat-containing N-terminal plant-type" evidence="6">
    <location>
        <begin position="34"/>
        <end position="73"/>
    </location>
</feature>
<evidence type="ECO:0000313" key="8">
    <source>
        <dbReference type="Proteomes" id="UP001346149"/>
    </source>
</evidence>
<dbReference type="SUPFAM" id="SSF52058">
    <property type="entry name" value="L domain-like"/>
    <property type="match status" value="1"/>
</dbReference>
<protein>
    <recommendedName>
        <fullName evidence="6">Leucine-rich repeat-containing N-terminal plant-type domain-containing protein</fullName>
    </recommendedName>
</protein>
<keyword evidence="2" id="KW-0433">Leucine-rich repeat</keyword>
<comment type="similarity">
    <text evidence="4">Belongs to the polygalacturonase-inhibiting protein family.</text>
</comment>